<evidence type="ECO:0000313" key="3">
    <source>
        <dbReference type="Proteomes" id="UP000295764"/>
    </source>
</evidence>
<dbReference type="InterPro" id="IPR007214">
    <property type="entry name" value="YbaK/aa-tRNA-synth-assoc-dom"/>
</dbReference>
<evidence type="ECO:0000259" key="1">
    <source>
        <dbReference type="Pfam" id="PF04073"/>
    </source>
</evidence>
<dbReference type="Proteomes" id="UP000295764">
    <property type="component" value="Unassembled WGS sequence"/>
</dbReference>
<organism evidence="2 3">
    <name type="scientific">Curtobacterium flaccumfaciens</name>
    <dbReference type="NCBI Taxonomy" id="2035"/>
    <lineage>
        <taxon>Bacteria</taxon>
        <taxon>Bacillati</taxon>
        <taxon>Actinomycetota</taxon>
        <taxon>Actinomycetes</taxon>
        <taxon>Micrococcales</taxon>
        <taxon>Microbacteriaceae</taxon>
        <taxon>Curtobacterium</taxon>
    </lineage>
</organism>
<name>A0A4V3BKP8_9MICO</name>
<feature type="domain" description="YbaK/aminoacyl-tRNA synthetase-associated" evidence="1">
    <location>
        <begin position="42"/>
        <end position="161"/>
    </location>
</feature>
<proteinExistence type="predicted"/>
<dbReference type="SUPFAM" id="SSF55826">
    <property type="entry name" value="YbaK/ProRS associated domain"/>
    <property type="match status" value="1"/>
</dbReference>
<reference evidence="2 3" key="1">
    <citation type="submission" date="2019-03" db="EMBL/GenBank/DDBJ databases">
        <title>Genomic analyses of the natural microbiome of Caenorhabditis elegans.</title>
        <authorList>
            <person name="Samuel B."/>
        </authorList>
    </citation>
    <scope>NUCLEOTIDE SEQUENCE [LARGE SCALE GENOMIC DNA]</scope>
    <source>
        <strain evidence="2 3">JUb65</strain>
    </source>
</reference>
<evidence type="ECO:0000313" key="2">
    <source>
        <dbReference type="EMBL" id="TDN43682.1"/>
    </source>
</evidence>
<accession>A0A4V3BKP8</accession>
<protein>
    <submittedName>
        <fullName evidence="2">Prolyl-tRNA editing enzyme YbaK/EbsC (Cys-tRNA(Pro) deacylase)</fullName>
    </submittedName>
</protein>
<dbReference type="OrthoDB" id="9796920at2"/>
<dbReference type="PANTHER" id="PTHR30411:SF1">
    <property type="entry name" value="CYTOPLASMIC PROTEIN"/>
    <property type="match status" value="1"/>
</dbReference>
<dbReference type="AlphaFoldDB" id="A0A4V3BKP8"/>
<dbReference type="PANTHER" id="PTHR30411">
    <property type="entry name" value="CYTOPLASMIC PROTEIN"/>
    <property type="match status" value="1"/>
</dbReference>
<comment type="caution">
    <text evidence="2">The sequence shown here is derived from an EMBL/GenBank/DDBJ whole genome shotgun (WGS) entry which is preliminary data.</text>
</comment>
<sequence length="183" mass="18820">MPTLERVPALAATGLVAVSVAEALAVLPSDVLTRIEAAPIDPDLADTAAFSDAYGFPLEGGANCIVVAGKRGDEVRYAACVVLASTKLDVNRVVKKLLDVRKASFAPMDAAVALTGMEYGGITLIGLPASWPVYVDERVLRAPDVVIGAGRRGAKLFLPGAVLGALPTVTVVDGLATEPEPLS</sequence>
<gene>
    <name evidence="2" type="ORF">EDF64_107110</name>
</gene>
<dbReference type="InterPro" id="IPR036754">
    <property type="entry name" value="YbaK/aa-tRNA-synt-asso_dom_sf"/>
</dbReference>
<dbReference type="Pfam" id="PF04073">
    <property type="entry name" value="tRNA_edit"/>
    <property type="match status" value="1"/>
</dbReference>
<dbReference type="RefSeq" id="WP_133520119.1">
    <property type="nucleotide sequence ID" value="NZ_SNVW01000007.1"/>
</dbReference>
<dbReference type="GO" id="GO:0002161">
    <property type="term" value="F:aminoacyl-tRNA deacylase activity"/>
    <property type="evidence" value="ECO:0007669"/>
    <property type="project" value="InterPro"/>
</dbReference>
<dbReference type="EMBL" id="SNVW01000007">
    <property type="protein sequence ID" value="TDN43682.1"/>
    <property type="molecule type" value="Genomic_DNA"/>
</dbReference>
<dbReference type="STRING" id="2035.RU06_13650"/>
<dbReference type="Gene3D" id="3.90.960.10">
    <property type="entry name" value="YbaK/aminoacyl-tRNA synthetase-associated domain"/>
    <property type="match status" value="1"/>
</dbReference>